<feature type="compositionally biased region" description="Low complexity" evidence="1">
    <location>
        <begin position="213"/>
        <end position="225"/>
    </location>
</feature>
<evidence type="ECO:0000313" key="3">
    <source>
        <dbReference type="EMBL" id="KAL0947232.1"/>
    </source>
</evidence>
<feature type="compositionally biased region" description="Basic and acidic residues" evidence="1">
    <location>
        <begin position="188"/>
        <end position="206"/>
    </location>
</feature>
<name>A0ABR3IVA0_9AGAR</name>
<dbReference type="Proteomes" id="UP001556367">
    <property type="component" value="Unassembled WGS sequence"/>
</dbReference>
<keyword evidence="4" id="KW-1185">Reference proteome</keyword>
<accession>A0ABR3IVA0</accession>
<sequence>MVLLPTSRTITDTSIVVGDLRPRDGNSSSTVPIGIIVGCTAAGLVLGVAILVGWAIWERATQRKRKANISAATTKQCPPLPQISSPRPRAKVKFVAHAKDSPSRADDEKKFLMPHGGTKEKSAIPRQRKFENGEPDTGSKISLSRSSTHVAKSIAHQPSTISSISAYSTESGEERQAQIGSRFTWNQRRQDRSLDGNRVHPAEQRRPGWVFIPRPLRSMPPSRLSQASSTSAYSQ</sequence>
<feature type="compositionally biased region" description="Basic and acidic residues" evidence="1">
    <location>
        <begin position="97"/>
        <end position="132"/>
    </location>
</feature>
<comment type="caution">
    <text evidence="3">The sequence shown here is derived from an EMBL/GenBank/DDBJ whole genome shotgun (WGS) entry which is preliminary data.</text>
</comment>
<feature type="compositionally biased region" description="Polar residues" evidence="1">
    <location>
        <begin position="226"/>
        <end position="235"/>
    </location>
</feature>
<proteinExistence type="predicted"/>
<dbReference type="EMBL" id="JASNQZ010000015">
    <property type="protein sequence ID" value="KAL0947232.1"/>
    <property type="molecule type" value="Genomic_DNA"/>
</dbReference>
<feature type="compositionally biased region" description="Polar residues" evidence="1">
    <location>
        <begin position="139"/>
        <end position="170"/>
    </location>
</feature>
<gene>
    <name evidence="3" type="ORF">HGRIS_013349</name>
</gene>
<feature type="transmembrane region" description="Helical" evidence="2">
    <location>
        <begin position="33"/>
        <end position="57"/>
    </location>
</feature>
<evidence type="ECO:0000256" key="1">
    <source>
        <dbReference type="SAM" id="MobiDB-lite"/>
    </source>
</evidence>
<keyword evidence="2" id="KW-0812">Transmembrane</keyword>
<keyword evidence="2" id="KW-0472">Membrane</keyword>
<reference evidence="4" key="1">
    <citation type="submission" date="2024-06" db="EMBL/GenBank/DDBJ databases">
        <title>Multi-omics analyses provide insights into the biosynthesis of the anticancer antibiotic pleurotin in Hohenbuehelia grisea.</title>
        <authorList>
            <person name="Weaver J.A."/>
            <person name="Alberti F."/>
        </authorList>
    </citation>
    <scope>NUCLEOTIDE SEQUENCE [LARGE SCALE GENOMIC DNA]</scope>
    <source>
        <strain evidence="4">T-177</strain>
    </source>
</reference>
<protein>
    <submittedName>
        <fullName evidence="3">Uncharacterized protein</fullName>
    </submittedName>
</protein>
<organism evidence="3 4">
    <name type="scientific">Hohenbuehelia grisea</name>
    <dbReference type="NCBI Taxonomy" id="104357"/>
    <lineage>
        <taxon>Eukaryota</taxon>
        <taxon>Fungi</taxon>
        <taxon>Dikarya</taxon>
        <taxon>Basidiomycota</taxon>
        <taxon>Agaricomycotina</taxon>
        <taxon>Agaricomycetes</taxon>
        <taxon>Agaricomycetidae</taxon>
        <taxon>Agaricales</taxon>
        <taxon>Pleurotineae</taxon>
        <taxon>Pleurotaceae</taxon>
        <taxon>Hohenbuehelia</taxon>
    </lineage>
</organism>
<keyword evidence="2" id="KW-1133">Transmembrane helix</keyword>
<feature type="region of interest" description="Disordered" evidence="1">
    <location>
        <begin position="69"/>
        <end position="88"/>
    </location>
</feature>
<feature type="region of interest" description="Disordered" evidence="1">
    <location>
        <begin position="97"/>
        <end position="235"/>
    </location>
</feature>
<evidence type="ECO:0000313" key="4">
    <source>
        <dbReference type="Proteomes" id="UP001556367"/>
    </source>
</evidence>
<evidence type="ECO:0000256" key="2">
    <source>
        <dbReference type="SAM" id="Phobius"/>
    </source>
</evidence>
<feature type="compositionally biased region" description="Polar residues" evidence="1">
    <location>
        <begin position="178"/>
        <end position="187"/>
    </location>
</feature>